<accession>M6ZPI8</accession>
<name>M6ZPI8_LEPIR</name>
<reference evidence="1 2" key="1">
    <citation type="submission" date="2013-01" db="EMBL/GenBank/DDBJ databases">
        <authorList>
            <person name="Harkins D.M."/>
            <person name="Durkin A.S."/>
            <person name="Brinkac L.M."/>
            <person name="Haft D.H."/>
            <person name="Selengut J.D."/>
            <person name="Sanka R."/>
            <person name="DePew J."/>
            <person name="Purushe J."/>
            <person name="Picardeau M."/>
            <person name="Werts C."/>
            <person name="Goarant C."/>
            <person name="Vinetz J.M."/>
            <person name="Sutton G.G."/>
            <person name="Nierman W.C."/>
            <person name="Fouts D.E."/>
        </authorList>
    </citation>
    <scope>NUCLEOTIDE SEQUENCE [LARGE SCALE GENOMIC DNA]</scope>
    <source>
        <strain evidence="1 2">200701872</strain>
    </source>
</reference>
<dbReference type="EMBL" id="AKWN02000386">
    <property type="protein sequence ID" value="EMP06112.1"/>
    <property type="molecule type" value="Genomic_DNA"/>
</dbReference>
<comment type="caution">
    <text evidence="1">The sequence shown here is derived from an EMBL/GenBank/DDBJ whole genome shotgun (WGS) entry which is preliminary data.</text>
</comment>
<protein>
    <submittedName>
        <fullName evidence="1">Uncharacterized protein</fullName>
    </submittedName>
</protein>
<dbReference type="Proteomes" id="UP000012117">
    <property type="component" value="Unassembled WGS sequence"/>
</dbReference>
<dbReference type="BioCyc" id="LINT1193029:G11R4-4446-MONOMER"/>
<evidence type="ECO:0000313" key="1">
    <source>
        <dbReference type="EMBL" id="EMP06112.1"/>
    </source>
</evidence>
<evidence type="ECO:0000313" key="2">
    <source>
        <dbReference type="Proteomes" id="UP000012117"/>
    </source>
</evidence>
<organism evidence="1 2">
    <name type="scientific">Leptospira interrogans serovar Pyrogenes str. 200701872</name>
    <dbReference type="NCBI Taxonomy" id="1193029"/>
    <lineage>
        <taxon>Bacteria</taxon>
        <taxon>Pseudomonadati</taxon>
        <taxon>Spirochaetota</taxon>
        <taxon>Spirochaetia</taxon>
        <taxon>Leptospirales</taxon>
        <taxon>Leptospiraceae</taxon>
        <taxon>Leptospira</taxon>
    </lineage>
</organism>
<sequence length="46" mass="5564">MKYKLFEYSTNDILFRIKQKSRHEVFENGFVKNLDLRLKNLTKSVA</sequence>
<proteinExistence type="predicted"/>
<gene>
    <name evidence="1" type="ORF">LEP1GSC124_2045</name>
</gene>
<dbReference type="AlphaFoldDB" id="M6ZPI8"/>